<sequence length="640" mass="71250">MSISPIHLPRIGTFTSAVPTSRAVAKAYRKFSPAVGTAIGCVVLMLVGFDSVVNNWVINDFCGNGLQFRTPVALATSANDLPTSYSFAKGWNISQLSNIGHWMTDYAIQKLSTIDPNVFIISGGTYVVTGADMNLCGSFSGTYTLNDLTEPVKLATATDAITYLRGNSLTHFVTDDLAVGLPTTDSLSMELEALGFVAARIQADIKMTIAFPVQNTSVPQSAIVQFYRLYTKSYCTGCPPLAELGRGECNFTMHFSPASNVLAVNSTFVLNSKHDVGLMFARDIYSAVSSALKFIALLLALGGYLASRKTVQWSEVNAEKVQTIWHKLIQIVAPQYFPHLSHAVRFDIFCYNSDYFVLLYAVSILLDMNHAIVFTREVNVFNRHSPRLGMTLQLFALSTRLLWLNIGFLKLCKLGINLITPASFSGQSRVIPFVNFSSVTTLYLTTILLFFVPNYIEYNNQSRWDIHNHVELLDGQFVDFFESFYVRVVGAVFVGLIGNVWGILALDHVVLAGIWRVLKANSLTRQAIYNSTSILCEYVDDVQMIEGDAVMTCRARRLSTLQWYFMHHMVCFGLPEKDMTKRKQNLPTTTASDPPEGREIKYTVGQDSTGHFHLYDDVLADVKSLPFNIKILRNTPIMIK</sequence>
<proteinExistence type="predicted"/>
<gene>
    <name evidence="2" type="ORF">DYB36_002516</name>
</gene>
<name>A0A396ZZ48_APHAT</name>
<feature type="transmembrane region" description="Helical" evidence="1">
    <location>
        <begin position="433"/>
        <end position="456"/>
    </location>
</feature>
<dbReference type="EMBL" id="QUSZ01009239">
    <property type="protein sequence ID" value="RHX99363.1"/>
    <property type="molecule type" value="Genomic_DNA"/>
</dbReference>
<evidence type="ECO:0000256" key="1">
    <source>
        <dbReference type="SAM" id="Phobius"/>
    </source>
</evidence>
<reference evidence="2 3" key="1">
    <citation type="submission" date="2018-08" db="EMBL/GenBank/DDBJ databases">
        <title>Aphanomyces genome sequencing and annotation.</title>
        <authorList>
            <person name="Minardi D."/>
            <person name="Oidtmann B."/>
            <person name="Van Der Giezen M."/>
            <person name="Studholme D.J."/>
        </authorList>
    </citation>
    <scope>NUCLEOTIDE SEQUENCE [LARGE SCALE GENOMIC DNA]</scope>
    <source>
        <strain evidence="2 3">Kv</strain>
    </source>
</reference>
<evidence type="ECO:0000313" key="3">
    <source>
        <dbReference type="Proteomes" id="UP000265427"/>
    </source>
</evidence>
<comment type="caution">
    <text evidence="2">The sequence shown here is derived from an EMBL/GenBank/DDBJ whole genome shotgun (WGS) entry which is preliminary data.</text>
</comment>
<organism evidence="2 3">
    <name type="scientific">Aphanomyces astaci</name>
    <name type="common">Crayfish plague agent</name>
    <dbReference type="NCBI Taxonomy" id="112090"/>
    <lineage>
        <taxon>Eukaryota</taxon>
        <taxon>Sar</taxon>
        <taxon>Stramenopiles</taxon>
        <taxon>Oomycota</taxon>
        <taxon>Saprolegniomycetes</taxon>
        <taxon>Saprolegniales</taxon>
        <taxon>Verrucalvaceae</taxon>
        <taxon>Aphanomyces</taxon>
    </lineage>
</organism>
<accession>A0A396ZZ48</accession>
<keyword evidence="1" id="KW-1133">Transmembrane helix</keyword>
<keyword evidence="1" id="KW-0472">Membrane</keyword>
<dbReference type="Proteomes" id="UP000265427">
    <property type="component" value="Unassembled WGS sequence"/>
</dbReference>
<feature type="transmembrane region" description="Helical" evidence="1">
    <location>
        <begin position="394"/>
        <end position="412"/>
    </location>
</feature>
<feature type="transmembrane region" description="Helical" evidence="1">
    <location>
        <begin position="284"/>
        <end position="306"/>
    </location>
</feature>
<protein>
    <submittedName>
        <fullName evidence="2">Uncharacterized protein</fullName>
    </submittedName>
</protein>
<dbReference type="AlphaFoldDB" id="A0A396ZZ48"/>
<feature type="transmembrane region" description="Helical" evidence="1">
    <location>
        <begin position="484"/>
        <end position="506"/>
    </location>
</feature>
<dbReference type="VEuPathDB" id="FungiDB:H257_06841"/>
<feature type="transmembrane region" description="Helical" evidence="1">
    <location>
        <begin position="355"/>
        <end position="374"/>
    </location>
</feature>
<evidence type="ECO:0000313" key="2">
    <source>
        <dbReference type="EMBL" id="RHX99363.1"/>
    </source>
</evidence>
<keyword evidence="1" id="KW-0812">Transmembrane</keyword>